<comment type="caution">
    <text evidence="1">The sequence shown here is derived from an EMBL/GenBank/DDBJ whole genome shotgun (WGS) entry which is preliminary data.</text>
</comment>
<name>A0A9D4ZH73_ADICA</name>
<evidence type="ECO:0000313" key="1">
    <source>
        <dbReference type="EMBL" id="KAI5073015.1"/>
    </source>
</evidence>
<feature type="non-terminal residue" evidence="1">
    <location>
        <position position="131"/>
    </location>
</feature>
<dbReference type="Proteomes" id="UP000886520">
    <property type="component" value="Chromosome 12"/>
</dbReference>
<gene>
    <name evidence="1" type="ORF">GOP47_0013121</name>
</gene>
<keyword evidence="2" id="KW-1185">Reference proteome</keyword>
<accession>A0A9D4ZH73</accession>
<evidence type="ECO:0000313" key="2">
    <source>
        <dbReference type="Proteomes" id="UP000886520"/>
    </source>
</evidence>
<sequence length="131" mass="14496">RELTLFCLNPREASMLPVVSDTDVLSVGDLTNCLTDALTSDPLIKGAHKVTIPTGTMVSQVSAFKAQAIVLYFTGDNLGWPIIREDYGISLEPKYTTWKCWDNQMFKTGTGTGYCLVMQLTRGTPHPQYSM</sequence>
<organism evidence="1 2">
    <name type="scientific">Adiantum capillus-veneris</name>
    <name type="common">Maidenhair fern</name>
    <dbReference type="NCBI Taxonomy" id="13818"/>
    <lineage>
        <taxon>Eukaryota</taxon>
        <taxon>Viridiplantae</taxon>
        <taxon>Streptophyta</taxon>
        <taxon>Embryophyta</taxon>
        <taxon>Tracheophyta</taxon>
        <taxon>Polypodiopsida</taxon>
        <taxon>Polypodiidae</taxon>
        <taxon>Polypodiales</taxon>
        <taxon>Pteridineae</taxon>
        <taxon>Pteridaceae</taxon>
        <taxon>Vittarioideae</taxon>
        <taxon>Adiantum</taxon>
    </lineage>
</organism>
<reference evidence="1" key="1">
    <citation type="submission" date="2021-01" db="EMBL/GenBank/DDBJ databases">
        <title>Adiantum capillus-veneris genome.</title>
        <authorList>
            <person name="Fang Y."/>
            <person name="Liao Q."/>
        </authorList>
    </citation>
    <scope>NUCLEOTIDE SEQUENCE</scope>
    <source>
        <strain evidence="1">H3</strain>
        <tissue evidence="1">Leaf</tissue>
    </source>
</reference>
<dbReference type="EMBL" id="JABFUD020000012">
    <property type="protein sequence ID" value="KAI5073015.1"/>
    <property type="molecule type" value="Genomic_DNA"/>
</dbReference>
<proteinExistence type="predicted"/>
<dbReference type="AlphaFoldDB" id="A0A9D4ZH73"/>
<protein>
    <submittedName>
        <fullName evidence="1">Uncharacterized protein</fullName>
    </submittedName>
</protein>